<evidence type="ECO:0000256" key="2">
    <source>
        <dbReference type="SAM" id="SignalP"/>
    </source>
</evidence>
<feature type="compositionally biased region" description="Basic and acidic residues" evidence="1">
    <location>
        <begin position="88"/>
        <end position="102"/>
    </location>
</feature>
<feature type="region of interest" description="Disordered" evidence="1">
    <location>
        <begin position="60"/>
        <end position="130"/>
    </location>
</feature>
<reference evidence="3" key="2">
    <citation type="submission" date="2020-07" db="EMBL/GenBank/DDBJ databases">
        <authorList>
            <person name="Vera ALvarez R."/>
            <person name="Arias-Moreno D.M."/>
            <person name="Jimenez-Jacinto V."/>
            <person name="Jimenez-Bremont J.F."/>
            <person name="Swaminathan K."/>
            <person name="Moose S.P."/>
            <person name="Guerrero-Gonzalez M.L."/>
            <person name="Marino-Ramirez L."/>
            <person name="Landsman D."/>
            <person name="Rodriguez-Kessler M."/>
            <person name="Delgado-Sanchez P."/>
        </authorList>
    </citation>
    <scope>NUCLEOTIDE SEQUENCE</scope>
    <source>
        <tissue evidence="3">Cladode</tissue>
    </source>
</reference>
<dbReference type="EMBL" id="GISG01150505">
    <property type="protein sequence ID" value="MBA4647434.1"/>
    <property type="molecule type" value="Transcribed_RNA"/>
</dbReference>
<proteinExistence type="predicted"/>
<protein>
    <submittedName>
        <fullName evidence="3">Uncharacterized protein</fullName>
    </submittedName>
</protein>
<dbReference type="AlphaFoldDB" id="A0A7C8ZND9"/>
<evidence type="ECO:0000313" key="3">
    <source>
        <dbReference type="EMBL" id="MBA4647434.1"/>
    </source>
</evidence>
<accession>A0A7C8ZND9</accession>
<keyword evidence="2" id="KW-0732">Signal</keyword>
<reference evidence="3" key="1">
    <citation type="journal article" date="2013" name="J. Plant Res.">
        <title>Effect of fungi and light on seed germination of three Opuntia species from semiarid lands of central Mexico.</title>
        <authorList>
            <person name="Delgado-Sanchez P."/>
            <person name="Jimenez-Bremont J.F."/>
            <person name="Guerrero-Gonzalez Mde L."/>
            <person name="Flores J."/>
        </authorList>
    </citation>
    <scope>NUCLEOTIDE SEQUENCE</scope>
    <source>
        <tissue evidence="3">Cladode</tissue>
    </source>
</reference>
<feature type="chain" id="PRO_5027932560" evidence="2">
    <location>
        <begin position="32"/>
        <end position="130"/>
    </location>
</feature>
<sequence length="130" mass="13991">MHPSWAPWLPWNPGFPILIPILNVHFTLSTASIGNHTSTKTNTTAAAAIGRRGNFVIRVTGAEGIKTNEPKPKTPGNDPVEESEEPEEPRQANKGDTDDGVPRGRGGGLILGHVQHQEDGTRDGADKEEK</sequence>
<feature type="signal peptide" evidence="2">
    <location>
        <begin position="1"/>
        <end position="31"/>
    </location>
</feature>
<evidence type="ECO:0000256" key="1">
    <source>
        <dbReference type="SAM" id="MobiDB-lite"/>
    </source>
</evidence>
<feature type="compositionally biased region" description="Basic and acidic residues" evidence="1">
    <location>
        <begin position="115"/>
        <end position="130"/>
    </location>
</feature>
<organism evidence="3">
    <name type="scientific">Opuntia streptacantha</name>
    <name type="common">Prickly pear cactus</name>
    <name type="synonym">Opuntia cardona</name>
    <dbReference type="NCBI Taxonomy" id="393608"/>
    <lineage>
        <taxon>Eukaryota</taxon>
        <taxon>Viridiplantae</taxon>
        <taxon>Streptophyta</taxon>
        <taxon>Embryophyta</taxon>
        <taxon>Tracheophyta</taxon>
        <taxon>Spermatophyta</taxon>
        <taxon>Magnoliopsida</taxon>
        <taxon>eudicotyledons</taxon>
        <taxon>Gunneridae</taxon>
        <taxon>Pentapetalae</taxon>
        <taxon>Caryophyllales</taxon>
        <taxon>Cactineae</taxon>
        <taxon>Cactaceae</taxon>
        <taxon>Opuntioideae</taxon>
        <taxon>Opuntia</taxon>
    </lineage>
</organism>
<name>A0A7C8ZND9_OPUST</name>